<sequence>MLMNFIFFREIEEFADSASYIGPQATRHSRISETGSIFLPLVYSDRVENTEIGIHTTTPNRFVLCLSSPPWSLRGMSLTQRLVDTAMGLDALLHGGTLFVIPTIDSKRTTLPFFTQSISSTFCGQTLLMKGMSIIIYLDEFLEASS</sequence>
<organism evidence="1 2">
    <name type="scientific">Molossus molossus</name>
    <name type="common">Pallas' mastiff bat</name>
    <name type="synonym">Vespertilio molossus</name>
    <dbReference type="NCBI Taxonomy" id="27622"/>
    <lineage>
        <taxon>Eukaryota</taxon>
        <taxon>Metazoa</taxon>
        <taxon>Chordata</taxon>
        <taxon>Craniata</taxon>
        <taxon>Vertebrata</taxon>
        <taxon>Euteleostomi</taxon>
        <taxon>Mammalia</taxon>
        <taxon>Eutheria</taxon>
        <taxon>Laurasiatheria</taxon>
        <taxon>Chiroptera</taxon>
        <taxon>Yangochiroptera</taxon>
        <taxon>Molossidae</taxon>
        <taxon>Molossus</taxon>
    </lineage>
</organism>
<dbReference type="AlphaFoldDB" id="A0A7J8ERN3"/>
<proteinExistence type="predicted"/>
<evidence type="ECO:0000313" key="2">
    <source>
        <dbReference type="Proteomes" id="UP000550707"/>
    </source>
</evidence>
<accession>A0A7J8ERN3</accession>
<keyword evidence="2" id="KW-1185">Reference proteome</keyword>
<protein>
    <submittedName>
        <fullName evidence="1">Uncharacterized protein</fullName>
    </submittedName>
</protein>
<evidence type="ECO:0000313" key="1">
    <source>
        <dbReference type="EMBL" id="KAF6438033.1"/>
    </source>
</evidence>
<name>A0A7J8ERN3_MOLMO</name>
<dbReference type="Proteomes" id="UP000550707">
    <property type="component" value="Unassembled WGS sequence"/>
</dbReference>
<comment type="caution">
    <text evidence="1">The sequence shown here is derived from an EMBL/GenBank/DDBJ whole genome shotgun (WGS) entry which is preliminary data.</text>
</comment>
<gene>
    <name evidence="1" type="ORF">HJG59_008725</name>
</gene>
<dbReference type="InParanoid" id="A0A7J8ERN3"/>
<dbReference type="EMBL" id="JACASF010000013">
    <property type="protein sequence ID" value="KAF6438033.1"/>
    <property type="molecule type" value="Genomic_DNA"/>
</dbReference>
<reference evidence="1 2" key="1">
    <citation type="journal article" date="2020" name="Nature">
        <title>Six reference-quality genomes reveal evolution of bat adaptations.</title>
        <authorList>
            <person name="Jebb D."/>
            <person name="Huang Z."/>
            <person name="Pippel M."/>
            <person name="Hughes G.M."/>
            <person name="Lavrichenko K."/>
            <person name="Devanna P."/>
            <person name="Winkler S."/>
            <person name="Jermiin L.S."/>
            <person name="Skirmuntt E.C."/>
            <person name="Katzourakis A."/>
            <person name="Burkitt-Gray L."/>
            <person name="Ray D.A."/>
            <person name="Sullivan K.A.M."/>
            <person name="Roscito J.G."/>
            <person name="Kirilenko B.M."/>
            <person name="Davalos L.M."/>
            <person name="Corthals A.P."/>
            <person name="Power M.L."/>
            <person name="Jones G."/>
            <person name="Ransome R.D."/>
            <person name="Dechmann D.K.N."/>
            <person name="Locatelli A.G."/>
            <person name="Puechmaille S.J."/>
            <person name="Fedrigo O."/>
            <person name="Jarvis E.D."/>
            <person name="Hiller M."/>
            <person name="Vernes S.C."/>
            <person name="Myers E.W."/>
            <person name="Teeling E.C."/>
        </authorList>
    </citation>
    <scope>NUCLEOTIDE SEQUENCE [LARGE SCALE GENOMIC DNA]</scope>
    <source>
        <strain evidence="1">MMolMol1</strain>
        <tissue evidence="1">Muscle</tissue>
    </source>
</reference>